<dbReference type="AlphaFoldDB" id="A0A9D2B1Y8"/>
<protein>
    <submittedName>
        <fullName evidence="2">DUF2357 domain-containing protein</fullName>
    </submittedName>
</protein>
<accession>A0A9D2B1Y8</accession>
<dbReference type="EMBL" id="DXEV01000168">
    <property type="protein sequence ID" value="HIX57489.1"/>
    <property type="molecule type" value="Genomic_DNA"/>
</dbReference>
<reference evidence="2" key="2">
    <citation type="submission" date="2021-04" db="EMBL/GenBank/DDBJ databases">
        <authorList>
            <person name="Gilroy R."/>
        </authorList>
    </citation>
    <scope>NUCLEOTIDE SEQUENCE</scope>
    <source>
        <strain evidence="2">USASDec5-558</strain>
    </source>
</reference>
<dbReference type="InterPro" id="IPR018633">
    <property type="entry name" value="DUF2357"/>
</dbReference>
<organism evidence="2 3">
    <name type="scientific">Candidatus Anaerobiospirillum pullistercoris</name>
    <dbReference type="NCBI Taxonomy" id="2838452"/>
    <lineage>
        <taxon>Bacteria</taxon>
        <taxon>Pseudomonadati</taxon>
        <taxon>Pseudomonadota</taxon>
        <taxon>Gammaproteobacteria</taxon>
        <taxon>Aeromonadales</taxon>
        <taxon>Succinivibrionaceae</taxon>
        <taxon>Anaerobiospirillum</taxon>
    </lineage>
</organism>
<feature type="domain" description="DUF2357" evidence="1">
    <location>
        <begin position="219"/>
        <end position="371"/>
    </location>
</feature>
<comment type="caution">
    <text evidence="2">The sequence shown here is derived from an EMBL/GenBank/DDBJ whole genome shotgun (WGS) entry which is preliminary data.</text>
</comment>
<evidence type="ECO:0000259" key="1">
    <source>
        <dbReference type="Pfam" id="PF09823"/>
    </source>
</evidence>
<dbReference type="Proteomes" id="UP000886829">
    <property type="component" value="Unassembled WGS sequence"/>
</dbReference>
<sequence>MTAGFLSDFPLLKVDRDTDKKVIVPSTHGAVTCAYLILPISTREQSYSSELPLTLCYERDGQSYQFKKKAFIYAYAGEALNIGIYTLPSLISVSSLPYKLQKSIQQTLLTAEPSTPTTTAVTLPLSIHYNGQNIGNIDFVLVSSDKNDHNSEAHYFQYLERWLAFFDYLINYNQTSDFSDVQMVRFADLNRLICQYCGNDEQISRSRILAIAEKASDPLSRIAAKLRKSLINTRKLLPVERINAMDGKCLEYLLRLEGDTLREKAQKNKMRFLGLAKEETYNLLENRVLKDFLERCITKSTQYILEIKDKSNRNRALANSSITHQMNIFKQRCQELSQKSPLAAVPRQPSLPKPNFVLQKDPDYKKIWQMYLDLIHEKRDLDKTIYCQQNLFQDICDLLINAALCDLADSSQWPLQYGYQINTIGKSYVHISREQINGHRIKLGCEAGPFLIQSPSSVYTVEVITFGSEKLNSMGLPNTITQLWPQVTLQLMPTAPSFLLFTKVSSIQDLREPVQHVLVPLYSMHCALRDESERDSLLLKLPAMFKDLLENRASSSPAIPIYPCFLVSTEQFWDLKELKNFSVQREANMVTYRANAPTYKINTICTTKPQSLSQADKQTYNAGKYNNNIGIKVIAGTNNRNLTRNKVCPSCFMSTITVSPDEWLQCLESMEVMISSIIHDITTQES</sequence>
<reference evidence="2" key="1">
    <citation type="journal article" date="2021" name="PeerJ">
        <title>Extensive microbial diversity within the chicken gut microbiome revealed by metagenomics and culture.</title>
        <authorList>
            <person name="Gilroy R."/>
            <person name="Ravi A."/>
            <person name="Getino M."/>
            <person name="Pursley I."/>
            <person name="Horton D.L."/>
            <person name="Alikhan N.F."/>
            <person name="Baker D."/>
            <person name="Gharbi K."/>
            <person name="Hall N."/>
            <person name="Watson M."/>
            <person name="Adriaenssens E.M."/>
            <person name="Foster-Nyarko E."/>
            <person name="Jarju S."/>
            <person name="Secka A."/>
            <person name="Antonio M."/>
            <person name="Oren A."/>
            <person name="Chaudhuri R.R."/>
            <person name="La Ragione R."/>
            <person name="Hildebrand F."/>
            <person name="Pallen M.J."/>
        </authorList>
    </citation>
    <scope>NUCLEOTIDE SEQUENCE</scope>
    <source>
        <strain evidence="2">USASDec5-558</strain>
    </source>
</reference>
<proteinExistence type="predicted"/>
<dbReference type="Pfam" id="PF09823">
    <property type="entry name" value="DUF2357"/>
    <property type="match status" value="1"/>
</dbReference>
<evidence type="ECO:0000313" key="3">
    <source>
        <dbReference type="Proteomes" id="UP000886829"/>
    </source>
</evidence>
<gene>
    <name evidence="2" type="ORF">H9850_08475</name>
</gene>
<evidence type="ECO:0000313" key="2">
    <source>
        <dbReference type="EMBL" id="HIX57489.1"/>
    </source>
</evidence>
<name>A0A9D2B1Y8_9GAMM</name>